<feature type="domain" description="Histidine kinase" evidence="14">
    <location>
        <begin position="239"/>
        <end position="450"/>
    </location>
</feature>
<dbReference type="InterPro" id="IPR003594">
    <property type="entry name" value="HATPase_dom"/>
</dbReference>
<evidence type="ECO:0000256" key="11">
    <source>
        <dbReference type="ARBA" id="ARBA00023012"/>
    </source>
</evidence>
<feature type="transmembrane region" description="Helical" evidence="13">
    <location>
        <begin position="155"/>
        <end position="178"/>
    </location>
</feature>
<evidence type="ECO:0000256" key="10">
    <source>
        <dbReference type="ARBA" id="ARBA00022989"/>
    </source>
</evidence>
<evidence type="ECO:0000256" key="1">
    <source>
        <dbReference type="ARBA" id="ARBA00000085"/>
    </source>
</evidence>
<dbReference type="Proteomes" id="UP001251085">
    <property type="component" value="Unassembled WGS sequence"/>
</dbReference>
<keyword evidence="12 13" id="KW-0472">Membrane</keyword>
<evidence type="ECO:0000256" key="2">
    <source>
        <dbReference type="ARBA" id="ARBA00004141"/>
    </source>
</evidence>
<dbReference type="SUPFAM" id="SSF55874">
    <property type="entry name" value="ATPase domain of HSP90 chaperone/DNA topoisomerase II/histidine kinase"/>
    <property type="match status" value="1"/>
</dbReference>
<dbReference type="SMART" id="SM00387">
    <property type="entry name" value="HATPase_c"/>
    <property type="match status" value="1"/>
</dbReference>
<keyword evidence="8" id="KW-0418">Kinase</keyword>
<dbReference type="CDD" id="cd00075">
    <property type="entry name" value="HATPase"/>
    <property type="match status" value="1"/>
</dbReference>
<dbReference type="GO" id="GO:0005524">
    <property type="term" value="F:ATP binding"/>
    <property type="evidence" value="ECO:0007669"/>
    <property type="project" value="UniProtKB-KW"/>
</dbReference>
<dbReference type="InterPro" id="IPR003661">
    <property type="entry name" value="HisK_dim/P_dom"/>
</dbReference>
<dbReference type="InterPro" id="IPR036097">
    <property type="entry name" value="HisK_dim/P_sf"/>
</dbReference>
<dbReference type="Pfam" id="PF00512">
    <property type="entry name" value="HisKA"/>
    <property type="match status" value="1"/>
</dbReference>
<dbReference type="PANTHER" id="PTHR45436">
    <property type="entry name" value="SENSOR HISTIDINE KINASE YKOH"/>
    <property type="match status" value="1"/>
</dbReference>
<evidence type="ECO:0000256" key="13">
    <source>
        <dbReference type="SAM" id="Phobius"/>
    </source>
</evidence>
<keyword evidence="10 13" id="KW-1133">Transmembrane helix</keyword>
<dbReference type="InterPro" id="IPR013727">
    <property type="entry name" value="2CSK_N"/>
</dbReference>
<keyword evidence="16" id="KW-1185">Reference proteome</keyword>
<evidence type="ECO:0000256" key="7">
    <source>
        <dbReference type="ARBA" id="ARBA00022741"/>
    </source>
</evidence>
<protein>
    <recommendedName>
        <fullName evidence="3">histidine kinase</fullName>
        <ecNumber evidence="3">2.7.13.3</ecNumber>
    </recommendedName>
</protein>
<evidence type="ECO:0000256" key="4">
    <source>
        <dbReference type="ARBA" id="ARBA00022553"/>
    </source>
</evidence>
<evidence type="ECO:0000256" key="5">
    <source>
        <dbReference type="ARBA" id="ARBA00022679"/>
    </source>
</evidence>
<keyword evidence="6 13" id="KW-0812">Transmembrane</keyword>
<dbReference type="Gene3D" id="3.30.565.10">
    <property type="entry name" value="Histidine kinase-like ATPase, C-terminal domain"/>
    <property type="match status" value="1"/>
</dbReference>
<dbReference type="CDD" id="cd00082">
    <property type="entry name" value="HisKA"/>
    <property type="match status" value="1"/>
</dbReference>
<comment type="subcellular location">
    <subcellularLocation>
        <location evidence="2">Membrane</location>
        <topology evidence="2">Multi-pass membrane protein</topology>
    </subcellularLocation>
</comment>
<evidence type="ECO:0000256" key="12">
    <source>
        <dbReference type="ARBA" id="ARBA00023136"/>
    </source>
</evidence>
<comment type="caution">
    <text evidence="15">The sequence shown here is derived from an EMBL/GenBank/DDBJ whole genome shotgun (WGS) entry which is preliminary data.</text>
</comment>
<dbReference type="SUPFAM" id="SSF47384">
    <property type="entry name" value="Homodimeric domain of signal transducing histidine kinase"/>
    <property type="match status" value="1"/>
</dbReference>
<keyword evidence="5" id="KW-0808">Transferase</keyword>
<dbReference type="InterPro" id="IPR005467">
    <property type="entry name" value="His_kinase_dom"/>
</dbReference>
<evidence type="ECO:0000256" key="6">
    <source>
        <dbReference type="ARBA" id="ARBA00022692"/>
    </source>
</evidence>
<dbReference type="EC" id="2.7.13.3" evidence="3"/>
<evidence type="ECO:0000313" key="15">
    <source>
        <dbReference type="EMBL" id="MDT1064149.1"/>
    </source>
</evidence>
<keyword evidence="4" id="KW-0597">Phosphoprotein</keyword>
<sequence length="450" mass="47988">MRSIRTRLFAILLAATGLVWLSAVIWIQYSTETQVGQVLDRRLEESARMVASLIGRNQGVVTPHTADMVDHAPALDGQHDYARQLICQVWGFDGKLRSASQGAPQGQLADGGSGFSERAVNGEVWRVYSHVDEDLGIRVMVGDSLRVRDMLVNDVALGVIAPAVLILPILALLIWWAVARGLRPVEQLAATLAQRPATDLGALDETHVPTELRTMTSALNGLFRRVDQARDRERNFTAFAAHELKTPLAGLKTQAQIAAIAPDDATRDKALGQIAAAVNRSDRLVGQLLAMTAAESATLAELPAQDGAQVLADVAEAMAPLAASRGVRLSVRSEAGPWRTDQVALLSAALRNLLENAILASPPDAEVEVALRLDGARIVFEVLDRGRGIAETDRPHVTDRFYRGAASPSGEGSGLGLAIVAAAVERMAGELTLTARKGGGERAELSFPAA</sequence>
<keyword evidence="9 15" id="KW-0067">ATP-binding</keyword>
<dbReference type="PANTHER" id="PTHR45436:SF14">
    <property type="entry name" value="SENSOR PROTEIN QSEC"/>
    <property type="match status" value="1"/>
</dbReference>
<accession>A0ABU3EIU5</accession>
<evidence type="ECO:0000259" key="14">
    <source>
        <dbReference type="PROSITE" id="PS50109"/>
    </source>
</evidence>
<proteinExistence type="predicted"/>
<name>A0ABU3EIU5_9RHOB</name>
<evidence type="ECO:0000313" key="16">
    <source>
        <dbReference type="Proteomes" id="UP001251085"/>
    </source>
</evidence>
<evidence type="ECO:0000256" key="8">
    <source>
        <dbReference type="ARBA" id="ARBA00022777"/>
    </source>
</evidence>
<dbReference type="Pfam" id="PF08521">
    <property type="entry name" value="2CSK_N"/>
    <property type="match status" value="1"/>
</dbReference>
<evidence type="ECO:0000256" key="9">
    <source>
        <dbReference type="ARBA" id="ARBA00022840"/>
    </source>
</evidence>
<organism evidence="15 16">
    <name type="scientific">Paracoccus broussonetiae</name>
    <dbReference type="NCBI Taxonomy" id="3075834"/>
    <lineage>
        <taxon>Bacteria</taxon>
        <taxon>Pseudomonadati</taxon>
        <taxon>Pseudomonadota</taxon>
        <taxon>Alphaproteobacteria</taxon>
        <taxon>Rhodobacterales</taxon>
        <taxon>Paracoccaceae</taxon>
        <taxon>Paracoccus</taxon>
    </lineage>
</organism>
<dbReference type="Gene3D" id="1.10.287.130">
    <property type="match status" value="1"/>
</dbReference>
<dbReference type="InterPro" id="IPR004358">
    <property type="entry name" value="Sig_transdc_His_kin-like_C"/>
</dbReference>
<dbReference type="Pfam" id="PF02518">
    <property type="entry name" value="HATPase_c"/>
    <property type="match status" value="1"/>
</dbReference>
<dbReference type="InterPro" id="IPR050428">
    <property type="entry name" value="TCS_sensor_his_kinase"/>
</dbReference>
<dbReference type="PRINTS" id="PR00344">
    <property type="entry name" value="BCTRLSENSOR"/>
</dbReference>
<keyword evidence="11" id="KW-0902">Two-component regulatory system</keyword>
<gene>
    <name evidence="15" type="ORF">RM190_19965</name>
</gene>
<dbReference type="SMART" id="SM00388">
    <property type="entry name" value="HisKA"/>
    <property type="match status" value="1"/>
</dbReference>
<reference evidence="16" key="1">
    <citation type="submission" date="2023-07" db="EMBL/GenBank/DDBJ databases">
        <title>Characterization of two Paracoccaceae strains isolated from Phycosphere and proposal of Xinfangfangia lacusdiani sp. nov.</title>
        <authorList>
            <person name="Deng Y."/>
            <person name="Zhang Y.Q."/>
        </authorList>
    </citation>
    <scope>NUCLEOTIDE SEQUENCE [LARGE SCALE GENOMIC DNA]</scope>
    <source>
        <strain evidence="16">CPCC 101403</strain>
    </source>
</reference>
<evidence type="ECO:0000256" key="3">
    <source>
        <dbReference type="ARBA" id="ARBA00012438"/>
    </source>
</evidence>
<dbReference type="RefSeq" id="WP_311761237.1">
    <property type="nucleotide sequence ID" value="NZ_JAVRQI010000018.1"/>
</dbReference>
<comment type="catalytic activity">
    <reaction evidence="1">
        <text>ATP + protein L-histidine = ADP + protein N-phospho-L-histidine.</text>
        <dbReference type="EC" id="2.7.13.3"/>
    </reaction>
</comment>
<dbReference type="PROSITE" id="PS50109">
    <property type="entry name" value="HIS_KIN"/>
    <property type="match status" value="1"/>
</dbReference>
<dbReference type="InterPro" id="IPR036890">
    <property type="entry name" value="HATPase_C_sf"/>
</dbReference>
<dbReference type="EMBL" id="JAVRQI010000018">
    <property type="protein sequence ID" value="MDT1064149.1"/>
    <property type="molecule type" value="Genomic_DNA"/>
</dbReference>
<keyword evidence="7" id="KW-0547">Nucleotide-binding</keyword>